<keyword evidence="5 9" id="KW-0798">TonB box</keyword>
<protein>
    <submittedName>
        <fullName evidence="13">TonB-linked outer membrane protein, SusC/RagA family</fullName>
    </submittedName>
</protein>
<dbReference type="Pfam" id="PF07715">
    <property type="entry name" value="Plug"/>
    <property type="match status" value="1"/>
</dbReference>
<keyword evidence="10" id="KW-1133">Transmembrane helix</keyword>
<keyword evidence="3 8" id="KW-1134">Transmembrane beta strand</keyword>
<dbReference type="Proteomes" id="UP000184041">
    <property type="component" value="Unassembled WGS sequence"/>
</dbReference>
<reference evidence="13 14" key="1">
    <citation type="submission" date="2016-11" db="EMBL/GenBank/DDBJ databases">
        <authorList>
            <person name="Jaros S."/>
            <person name="Januszkiewicz K."/>
            <person name="Wedrychowicz H."/>
        </authorList>
    </citation>
    <scope>NUCLEOTIDE SEQUENCE [LARGE SCALE GENOMIC DNA]</scope>
    <source>
        <strain evidence="13 14">DSM 21986</strain>
    </source>
</reference>
<dbReference type="InterPro" id="IPR012910">
    <property type="entry name" value="Plug_dom"/>
</dbReference>
<evidence type="ECO:0000256" key="2">
    <source>
        <dbReference type="ARBA" id="ARBA00022448"/>
    </source>
</evidence>
<feature type="transmembrane region" description="Helical" evidence="10">
    <location>
        <begin position="21"/>
        <end position="43"/>
    </location>
</feature>
<accession>A0A1M4V6A0</accession>
<keyword evidence="6 8" id="KW-0472">Membrane</keyword>
<evidence type="ECO:0000313" key="13">
    <source>
        <dbReference type="EMBL" id="SHE64459.1"/>
    </source>
</evidence>
<evidence type="ECO:0000259" key="12">
    <source>
        <dbReference type="Pfam" id="PF07715"/>
    </source>
</evidence>
<gene>
    <name evidence="13" type="ORF">SAMN05443144_102209</name>
</gene>
<keyword evidence="14" id="KW-1185">Reference proteome</keyword>
<evidence type="ECO:0000256" key="10">
    <source>
        <dbReference type="SAM" id="Phobius"/>
    </source>
</evidence>
<feature type="domain" description="TonB-dependent receptor-like beta-barrel" evidence="11">
    <location>
        <begin position="545"/>
        <end position="1108"/>
    </location>
</feature>
<dbReference type="NCBIfam" id="TIGR04056">
    <property type="entry name" value="OMP_RagA_SusC"/>
    <property type="match status" value="1"/>
</dbReference>
<dbReference type="InterPro" id="IPR039426">
    <property type="entry name" value="TonB-dep_rcpt-like"/>
</dbReference>
<dbReference type="AlphaFoldDB" id="A0A1M4V6A0"/>
<keyword evidence="7 8" id="KW-0998">Cell outer membrane</keyword>
<dbReference type="Gene3D" id="2.60.40.1120">
    <property type="entry name" value="Carboxypeptidase-like, regulatory domain"/>
    <property type="match status" value="1"/>
</dbReference>
<dbReference type="FunFam" id="2.170.130.10:FF:000003">
    <property type="entry name" value="SusC/RagA family TonB-linked outer membrane protein"/>
    <property type="match status" value="1"/>
</dbReference>
<dbReference type="InterPro" id="IPR036942">
    <property type="entry name" value="Beta-barrel_TonB_sf"/>
</dbReference>
<dbReference type="OrthoDB" id="899266at2"/>
<evidence type="ECO:0000256" key="9">
    <source>
        <dbReference type="RuleBase" id="RU003357"/>
    </source>
</evidence>
<evidence type="ECO:0000259" key="11">
    <source>
        <dbReference type="Pfam" id="PF00593"/>
    </source>
</evidence>
<sequence>MSVNINRGSLIMINRDRYIDLYERIAKLVSMVVLFGVLALPLMGQDSQQANEQVASVGTLEQLLNTEVRQDIDESSVLNKSITLRVEQTTLLDALKSIASKGHLKLSYDTQLPVLGNHLSLDLEEISIQDALWKVLENTGLRFAVSPSGQLILMNKNEKLTIQRVQETITGTVTDARTGETLPGVNILLKGTSTGASTDGEGYYEVTVPSLQDTLVFTYIGYQRQEVAISGRTEIDITLQPQAISGEELVVVGYGTQERQDVTGSVSTISSEGLESRPATNMTSLLQGKSPGVTITQSSGQPGQEDHSILIRGVGTMNNSSPMVLIDGVEASMDDVNPNDVESVSVLKDAASAAIYGSRAANGVVLITTKRGNRESMNVSYKTHIGWQQATRLPEYVSSAEYGRLLNEANINEGLDPRYTQEEITKFETGSDPYNYPNTQWLDLLLQGSGFTQNHDLSFAGGSDVNRYRVSLGYNEQYGLMEKANSDRYNLRINFDSDVTDWFDLGVNASLTRRETTNPANPFNSGGSVYQFFRQANRIPPIVANKYEDGAWDRHDDGNPIAWIEEGGKYQEKNSRVVGSLTGEAHLMEGLSLQGTASANYELSDGKDHDRTIAYGDGSVQGPNSVEDQVYRSSVTVLEAMLEYDRRHGDHGINGLLGVYRKRELGNSLSAYRQEFPSNDISELTAGSQEGWSNDGSAVESKLGSYFGRINYDFRSRYLVQANLRYDGSSKFAREQRWGWFPSFSAGWRIAEESFMDDISWINELKLRGSWGKLGNNRIGNYQYIPLISLGQNYNFGGSASSGAAQTSPTNPDITWETTTEMDIGFDAGLFENQLSLTFDYYNRYTDDILTSVPVSDIYGLPAPTVNAGAMRNRGIEFEVAHNNNIRDFQYDVSLYGAYNINKVERYENPDIGTSIRKEGIAWNSYYGYEAIGVFQNEADVDASPHIPGNTPAVGDQKYQDQNGDGVINGDDRIVLGNTIPEITFGFNLGLNYKGFDLSTFFQGADRVYRTIHPEAMWPFQNGAKVQQMHMDRTIVENNEVVREGRYPRVVTTALTGHTTSYYQFSSFSVLDAAYIRLKNIQLGYTVPVTWSGDYLSNVRVFFSGENLLTITGFPGNYDPETPNGVGYPQVKTYTLGLNITF</sequence>
<keyword evidence="4 8" id="KW-0812">Transmembrane</keyword>
<dbReference type="SUPFAM" id="SSF56935">
    <property type="entry name" value="Porins"/>
    <property type="match status" value="1"/>
</dbReference>
<dbReference type="Pfam" id="PF13715">
    <property type="entry name" value="CarbopepD_reg_2"/>
    <property type="match status" value="1"/>
</dbReference>
<evidence type="ECO:0000256" key="5">
    <source>
        <dbReference type="ARBA" id="ARBA00023077"/>
    </source>
</evidence>
<evidence type="ECO:0000256" key="6">
    <source>
        <dbReference type="ARBA" id="ARBA00023136"/>
    </source>
</evidence>
<keyword evidence="2 8" id="KW-0813">Transport</keyword>
<dbReference type="PROSITE" id="PS52016">
    <property type="entry name" value="TONB_DEPENDENT_REC_3"/>
    <property type="match status" value="1"/>
</dbReference>
<proteinExistence type="inferred from homology"/>
<comment type="similarity">
    <text evidence="8 9">Belongs to the TonB-dependent receptor family.</text>
</comment>
<evidence type="ECO:0000256" key="7">
    <source>
        <dbReference type="ARBA" id="ARBA00023237"/>
    </source>
</evidence>
<dbReference type="GO" id="GO:0009279">
    <property type="term" value="C:cell outer membrane"/>
    <property type="evidence" value="ECO:0007669"/>
    <property type="project" value="UniProtKB-SubCell"/>
</dbReference>
<comment type="subcellular location">
    <subcellularLocation>
        <location evidence="1 8">Cell outer membrane</location>
        <topology evidence="1 8">Multi-pass membrane protein</topology>
    </subcellularLocation>
</comment>
<evidence type="ECO:0000256" key="1">
    <source>
        <dbReference type="ARBA" id="ARBA00004571"/>
    </source>
</evidence>
<dbReference type="Gene3D" id="2.40.170.20">
    <property type="entry name" value="TonB-dependent receptor, beta-barrel domain"/>
    <property type="match status" value="1"/>
</dbReference>
<evidence type="ECO:0000256" key="4">
    <source>
        <dbReference type="ARBA" id="ARBA00022692"/>
    </source>
</evidence>
<dbReference type="Gene3D" id="2.170.130.10">
    <property type="entry name" value="TonB-dependent receptor, plug domain"/>
    <property type="match status" value="1"/>
</dbReference>
<name>A0A1M4V6A0_9BACT</name>
<dbReference type="InterPro" id="IPR037066">
    <property type="entry name" value="Plug_dom_sf"/>
</dbReference>
<evidence type="ECO:0000256" key="3">
    <source>
        <dbReference type="ARBA" id="ARBA00022452"/>
    </source>
</evidence>
<dbReference type="InterPro" id="IPR023996">
    <property type="entry name" value="TonB-dep_OMP_SusC/RagA"/>
</dbReference>
<organism evidence="13 14">
    <name type="scientific">Fodinibius roseus</name>
    <dbReference type="NCBI Taxonomy" id="1194090"/>
    <lineage>
        <taxon>Bacteria</taxon>
        <taxon>Pseudomonadati</taxon>
        <taxon>Balneolota</taxon>
        <taxon>Balneolia</taxon>
        <taxon>Balneolales</taxon>
        <taxon>Balneolaceae</taxon>
        <taxon>Fodinibius</taxon>
    </lineage>
</organism>
<dbReference type="EMBL" id="FQUS01000002">
    <property type="protein sequence ID" value="SHE64459.1"/>
    <property type="molecule type" value="Genomic_DNA"/>
</dbReference>
<evidence type="ECO:0000256" key="8">
    <source>
        <dbReference type="PROSITE-ProRule" id="PRU01360"/>
    </source>
</evidence>
<feature type="domain" description="TonB-dependent receptor plug" evidence="12">
    <location>
        <begin position="259"/>
        <end position="364"/>
    </location>
</feature>
<dbReference type="InterPro" id="IPR000531">
    <property type="entry name" value="Beta-barrel_TonB"/>
</dbReference>
<dbReference type="NCBIfam" id="TIGR04057">
    <property type="entry name" value="SusC_RagA_signa"/>
    <property type="match status" value="1"/>
</dbReference>
<evidence type="ECO:0000313" key="14">
    <source>
        <dbReference type="Proteomes" id="UP000184041"/>
    </source>
</evidence>
<dbReference type="Pfam" id="PF00593">
    <property type="entry name" value="TonB_dep_Rec_b-barrel"/>
    <property type="match status" value="1"/>
</dbReference>
<dbReference type="InterPro" id="IPR008969">
    <property type="entry name" value="CarboxyPept-like_regulatory"/>
</dbReference>
<dbReference type="STRING" id="1194090.SAMN05443144_102209"/>
<dbReference type="InterPro" id="IPR023997">
    <property type="entry name" value="TonB-dep_OMP_SusC/RagA_CS"/>
</dbReference>
<dbReference type="SUPFAM" id="SSF49464">
    <property type="entry name" value="Carboxypeptidase regulatory domain-like"/>
    <property type="match status" value="1"/>
</dbReference>